<gene>
    <name evidence="3" type="ORF">E6C76_19520</name>
</gene>
<proteinExistence type="predicted"/>
<dbReference type="GO" id="GO:0016020">
    <property type="term" value="C:membrane"/>
    <property type="evidence" value="ECO:0007669"/>
    <property type="project" value="TreeGrafter"/>
</dbReference>
<keyword evidence="4" id="KW-1185">Reference proteome</keyword>
<dbReference type="InterPro" id="IPR000073">
    <property type="entry name" value="AB_hydrolase_1"/>
</dbReference>
<dbReference type="GO" id="GO:0016787">
    <property type="term" value="F:hydrolase activity"/>
    <property type="evidence" value="ECO:0007669"/>
    <property type="project" value="UniProtKB-KW"/>
</dbReference>
<organism evidence="3 4">
    <name type="scientific">Pseudothauera nasutitermitis</name>
    <dbReference type="NCBI Taxonomy" id="2565930"/>
    <lineage>
        <taxon>Bacteria</taxon>
        <taxon>Pseudomonadati</taxon>
        <taxon>Pseudomonadota</taxon>
        <taxon>Betaproteobacteria</taxon>
        <taxon>Rhodocyclales</taxon>
        <taxon>Zoogloeaceae</taxon>
        <taxon>Pseudothauera</taxon>
    </lineage>
</organism>
<reference evidence="3 4" key="1">
    <citation type="submission" date="2019-04" db="EMBL/GenBank/DDBJ databases">
        <title>Azoarcus nasutitermitis sp. nov. isolated from termite nest.</title>
        <authorList>
            <person name="Lin S.-Y."/>
            <person name="Hameed A."/>
            <person name="Hsu Y.-H."/>
            <person name="Young C.-C."/>
        </authorList>
    </citation>
    <scope>NUCLEOTIDE SEQUENCE [LARGE SCALE GENOMIC DNA]</scope>
    <source>
        <strain evidence="3 4">CC-YHH838</strain>
    </source>
</reference>
<dbReference type="Proteomes" id="UP000308430">
    <property type="component" value="Unassembled WGS sequence"/>
</dbReference>
<dbReference type="InterPro" id="IPR029058">
    <property type="entry name" value="AB_hydrolase_fold"/>
</dbReference>
<dbReference type="PRINTS" id="PR00412">
    <property type="entry name" value="EPOXHYDRLASE"/>
</dbReference>
<evidence type="ECO:0000313" key="3">
    <source>
        <dbReference type="EMBL" id="THF61852.1"/>
    </source>
</evidence>
<dbReference type="PANTHER" id="PTHR43798:SF31">
    <property type="entry name" value="AB HYDROLASE SUPERFAMILY PROTEIN YCLE"/>
    <property type="match status" value="1"/>
</dbReference>
<evidence type="ECO:0000313" key="4">
    <source>
        <dbReference type="Proteomes" id="UP000308430"/>
    </source>
</evidence>
<evidence type="ECO:0000256" key="1">
    <source>
        <dbReference type="ARBA" id="ARBA00022801"/>
    </source>
</evidence>
<dbReference type="InterPro" id="IPR050266">
    <property type="entry name" value="AB_hydrolase_sf"/>
</dbReference>
<name>A0A4V3WB47_9RHOO</name>
<accession>A0A4V3WB47</accession>
<comment type="caution">
    <text evidence="3">The sequence shown here is derived from an EMBL/GenBank/DDBJ whole genome shotgun (WGS) entry which is preliminary data.</text>
</comment>
<dbReference type="OrthoDB" id="9799989at2"/>
<dbReference type="PANTHER" id="PTHR43798">
    <property type="entry name" value="MONOACYLGLYCEROL LIPASE"/>
    <property type="match status" value="1"/>
</dbReference>
<dbReference type="PRINTS" id="PR00111">
    <property type="entry name" value="ABHYDROLASE"/>
</dbReference>
<dbReference type="InterPro" id="IPR000639">
    <property type="entry name" value="Epox_hydrolase-like"/>
</dbReference>
<sequence>MSASSCERAAMSEQNPEIGRSTAAAGIRSNYHDSGTGHALLMLHGSGPGVSAWANWRLVMPALVQRARVIAPDMVGFGFTERPAGQVYDMDAWVGQAVGLLDALQIERTDLVGNSFGGALALALAIRHPRRVRRLVLMGSVGVPFEITPGLDAVWGYTPSLDNMRALLDLFAWDRSLVNDELARLRYEASIRPGFQESFAAMFPAPRQRWVDAMASREADLRALPHETLVIHGRDDRVIPLANSLTLADWIPRAQLHVYGRCGHWTQIEHAARFARLVGDFVAEAGADEPHPLN</sequence>
<evidence type="ECO:0000259" key="2">
    <source>
        <dbReference type="Pfam" id="PF00561"/>
    </source>
</evidence>
<dbReference type="Gene3D" id="3.40.50.1820">
    <property type="entry name" value="alpha/beta hydrolase"/>
    <property type="match status" value="1"/>
</dbReference>
<dbReference type="EMBL" id="SSOC01000008">
    <property type="protein sequence ID" value="THF61852.1"/>
    <property type="molecule type" value="Genomic_DNA"/>
</dbReference>
<dbReference type="SUPFAM" id="SSF53474">
    <property type="entry name" value="alpha/beta-Hydrolases"/>
    <property type="match status" value="1"/>
</dbReference>
<feature type="domain" description="AB hydrolase-1" evidence="2">
    <location>
        <begin position="39"/>
        <end position="271"/>
    </location>
</feature>
<dbReference type="AlphaFoldDB" id="A0A4V3WB47"/>
<keyword evidence="1 3" id="KW-0378">Hydrolase</keyword>
<protein>
    <submittedName>
        <fullName evidence="3">Alpha/beta fold hydrolase</fullName>
    </submittedName>
</protein>
<dbReference type="Pfam" id="PF00561">
    <property type="entry name" value="Abhydrolase_1"/>
    <property type="match status" value="1"/>
</dbReference>